<comment type="similarity">
    <text evidence="1">Belongs to the GDA1/CD39 NTPase family.</text>
</comment>
<dbReference type="GO" id="GO:0004382">
    <property type="term" value="F:GDP phosphatase activity"/>
    <property type="evidence" value="ECO:0007669"/>
    <property type="project" value="TreeGrafter"/>
</dbReference>
<gene>
    <name evidence="6" type="ORF">BV898_07385</name>
</gene>
<dbReference type="AlphaFoldDB" id="A0A1W0WTM1"/>
<dbReference type="Gene3D" id="3.30.420.150">
    <property type="entry name" value="Exopolyphosphatase. Domain 2"/>
    <property type="match status" value="1"/>
</dbReference>
<feature type="transmembrane region" description="Helical" evidence="5">
    <location>
        <begin position="91"/>
        <end position="113"/>
    </location>
</feature>
<evidence type="ECO:0000313" key="6">
    <source>
        <dbReference type="EMBL" id="OQV18559.1"/>
    </source>
</evidence>
<keyword evidence="5" id="KW-1133">Transmembrane helix</keyword>
<dbReference type="GO" id="GO:0045134">
    <property type="term" value="F:UDP phosphatase activity"/>
    <property type="evidence" value="ECO:0007669"/>
    <property type="project" value="TreeGrafter"/>
</dbReference>
<evidence type="ECO:0000256" key="1">
    <source>
        <dbReference type="ARBA" id="ARBA00009283"/>
    </source>
</evidence>
<evidence type="ECO:0000256" key="2">
    <source>
        <dbReference type="ARBA" id="ARBA00022801"/>
    </source>
</evidence>
<dbReference type="PANTHER" id="PTHR11782:SF83">
    <property type="entry name" value="GUANOSINE-DIPHOSPHATASE"/>
    <property type="match status" value="1"/>
</dbReference>
<dbReference type="Proteomes" id="UP000192578">
    <property type="component" value="Unassembled WGS sequence"/>
</dbReference>
<dbReference type="Pfam" id="PF01150">
    <property type="entry name" value="GDA1_CD39"/>
    <property type="match status" value="1"/>
</dbReference>
<organism evidence="6 7">
    <name type="scientific">Hypsibius exemplaris</name>
    <name type="common">Freshwater tardigrade</name>
    <dbReference type="NCBI Taxonomy" id="2072580"/>
    <lineage>
        <taxon>Eukaryota</taxon>
        <taxon>Metazoa</taxon>
        <taxon>Ecdysozoa</taxon>
        <taxon>Tardigrada</taxon>
        <taxon>Eutardigrada</taxon>
        <taxon>Parachela</taxon>
        <taxon>Hypsibioidea</taxon>
        <taxon>Hypsibiidae</taxon>
        <taxon>Hypsibius</taxon>
    </lineage>
</organism>
<feature type="transmembrane region" description="Helical" evidence="5">
    <location>
        <begin position="545"/>
        <end position="565"/>
    </location>
</feature>
<protein>
    <submittedName>
        <fullName evidence="6">Ectonucleoside triphosphate diphosphohydrolase 1</fullName>
    </submittedName>
</protein>
<feature type="binding site" evidence="4">
    <location>
        <begin position="281"/>
        <end position="285"/>
    </location>
    <ligand>
        <name>ATP</name>
        <dbReference type="ChEBI" id="CHEBI:30616"/>
    </ligand>
</feature>
<sequence>MLRVQIESLVAGIDGAETIMTTETATIGNLIAGFVFERRLRPEIVADLSLQDARGNVLKHHRSVSSYELKDGDKVYLAKNDPRVLLGCRNWFALAVAALLISLIGFGVVIYMYSRTGVYPFDYVVVIDGGSTHTDLYVFQWHGNKFRGTGLVEQVARTRCESRGLENYPEAMEAAKSLNGCLNFASQKVPLASLSSTEIYLGATAGMRLLQLTNATASNAIMDAVHTLIRGNYGFQYSAANVGIITGDEEAADGWMTTNFLAKTLPSEHKPFSYGALDLGGASTQIAFVPYNTTQSNSTTTLELFSQTYELYTQSYLCYGLREAERRLKASLITQQPFHNYIENPCQPLLNTTVESWDSIFGHYCTRDFPQPGLNGSTYSFHGSSNSTACRQEVEKLFNTSSCPYAGCSFDGVSEPPLYGSYMAFSGFYSTMEFLNLTSEASPSSVHLQAFRDATDTFCAKNWTEISGLNASDPHSPFLTMYCFDAHFVDALLTTGYGFTNATFTDIKFAKDILQTSVGWPLGLALNSTNARNDSTPMPMISTTVFAMLMVLFAVLLVFAFVFLVRAYRVARRHRNYEPMSTYGAI</sequence>
<dbReference type="InterPro" id="IPR000407">
    <property type="entry name" value="GDA1_CD39_NTPase"/>
</dbReference>
<feature type="active site" description="Proton acceptor" evidence="3">
    <location>
        <position position="250"/>
    </location>
</feature>
<proteinExistence type="inferred from homology"/>
<dbReference type="Gene3D" id="3.30.420.40">
    <property type="match status" value="1"/>
</dbReference>
<keyword evidence="2" id="KW-0378">Hydrolase</keyword>
<dbReference type="GO" id="GO:0005886">
    <property type="term" value="C:plasma membrane"/>
    <property type="evidence" value="ECO:0007669"/>
    <property type="project" value="TreeGrafter"/>
</dbReference>
<comment type="caution">
    <text evidence="6">The sequence shown here is derived from an EMBL/GenBank/DDBJ whole genome shotgun (WGS) entry which is preliminary data.</text>
</comment>
<evidence type="ECO:0000256" key="5">
    <source>
        <dbReference type="SAM" id="Phobius"/>
    </source>
</evidence>
<dbReference type="GO" id="GO:0017111">
    <property type="term" value="F:ribonucleoside triphosphate phosphatase activity"/>
    <property type="evidence" value="ECO:0007669"/>
    <property type="project" value="TreeGrafter"/>
</dbReference>
<name>A0A1W0WTM1_HYPEX</name>
<keyword evidence="7" id="KW-1185">Reference proteome</keyword>
<dbReference type="GO" id="GO:0005524">
    <property type="term" value="F:ATP binding"/>
    <property type="evidence" value="ECO:0007669"/>
    <property type="project" value="UniProtKB-KW"/>
</dbReference>
<dbReference type="GO" id="GO:0009134">
    <property type="term" value="P:nucleoside diphosphate catabolic process"/>
    <property type="evidence" value="ECO:0007669"/>
    <property type="project" value="TreeGrafter"/>
</dbReference>
<evidence type="ECO:0000256" key="3">
    <source>
        <dbReference type="PIRSR" id="PIRSR600407-1"/>
    </source>
</evidence>
<evidence type="ECO:0000256" key="4">
    <source>
        <dbReference type="PIRSR" id="PIRSR600407-2"/>
    </source>
</evidence>
<accession>A0A1W0WTM1</accession>
<dbReference type="EMBL" id="MTYJ01000048">
    <property type="protein sequence ID" value="OQV18559.1"/>
    <property type="molecule type" value="Genomic_DNA"/>
</dbReference>
<dbReference type="PANTHER" id="PTHR11782">
    <property type="entry name" value="ADENOSINE/GUANOSINE DIPHOSPHATASE"/>
    <property type="match status" value="1"/>
</dbReference>
<keyword evidence="5" id="KW-0472">Membrane</keyword>
<keyword evidence="4" id="KW-0067">ATP-binding</keyword>
<reference evidence="7" key="1">
    <citation type="submission" date="2017-01" db="EMBL/GenBank/DDBJ databases">
        <title>Comparative genomics of anhydrobiosis in the tardigrade Hypsibius dujardini.</title>
        <authorList>
            <person name="Yoshida Y."/>
            <person name="Koutsovoulos G."/>
            <person name="Laetsch D."/>
            <person name="Stevens L."/>
            <person name="Kumar S."/>
            <person name="Horikawa D."/>
            <person name="Ishino K."/>
            <person name="Komine S."/>
            <person name="Tomita M."/>
            <person name="Blaxter M."/>
            <person name="Arakawa K."/>
        </authorList>
    </citation>
    <scope>NUCLEOTIDE SEQUENCE [LARGE SCALE GENOMIC DNA]</scope>
    <source>
        <strain evidence="7">Z151</strain>
    </source>
</reference>
<evidence type="ECO:0000313" key="7">
    <source>
        <dbReference type="Proteomes" id="UP000192578"/>
    </source>
</evidence>
<dbReference type="CDD" id="cd24044">
    <property type="entry name" value="ASKHA_NBD_NTPDase1-like"/>
    <property type="match status" value="1"/>
</dbReference>
<keyword evidence="4" id="KW-0547">Nucleotide-binding</keyword>
<dbReference type="OrthoDB" id="6372431at2759"/>
<keyword evidence="5" id="KW-0812">Transmembrane</keyword>